<name>A0ABZ0PRL6_9PSED</name>
<dbReference type="Pfam" id="PF02668">
    <property type="entry name" value="TauD"/>
    <property type="match status" value="1"/>
</dbReference>
<dbReference type="InterPro" id="IPR003819">
    <property type="entry name" value="TauD/TfdA-like"/>
</dbReference>
<dbReference type="InterPro" id="IPR042098">
    <property type="entry name" value="TauD-like_sf"/>
</dbReference>
<keyword evidence="3" id="KW-0479">Metal-binding</keyword>
<sequence>MNTIEFIFEQTRPAVHVRLRGELTELPALWLRERTQDPLQLDSKTQQRLFDSHAIDPDIVLRSVEPITATQAWLEFSDGHRSLYDCSRLGAELSQDDGLPTAIAWDSSLDQAAMRFHWPDMAAPTGFLAALETYLKHGFIILTGVPTASESILEVASKFGYLKETNFGRYFEVYSRPDANDLAYTGVHLGPHTDNPYRDPVPGIQLLHCLINETSGGLSTLVDSVRVVSELAATDPEGYRLLKDTAVKFRFIDRGTELVSHKPIIKTDAQGRTLGVHYSPRLDGLPLIPVEHMKAFHRARQRLGQLFCDPAYEIRFPLRAGELMLFDNSRVLHGRTGFDHSEGRRHLQGCYIDLDGPRERYASLHLQPETEKDAA</sequence>
<keyword evidence="4 8" id="KW-0223">Dioxygenase</keyword>
<dbReference type="CDD" id="cd00250">
    <property type="entry name" value="CAS_like"/>
    <property type="match status" value="1"/>
</dbReference>
<dbReference type="SUPFAM" id="SSF51197">
    <property type="entry name" value="Clavaminate synthase-like"/>
    <property type="match status" value="1"/>
</dbReference>
<evidence type="ECO:0000256" key="4">
    <source>
        <dbReference type="ARBA" id="ARBA00022964"/>
    </source>
</evidence>
<proteinExistence type="inferred from homology"/>
<comment type="similarity">
    <text evidence="2">Belongs to the gamma-BBH/TMLD family.</text>
</comment>
<dbReference type="PANTHER" id="PTHR10696">
    <property type="entry name" value="GAMMA-BUTYROBETAINE HYDROXYLASE-RELATED"/>
    <property type="match status" value="1"/>
</dbReference>
<evidence type="ECO:0000313" key="8">
    <source>
        <dbReference type="EMBL" id="WPC03807.1"/>
    </source>
</evidence>
<gene>
    <name evidence="8" type="ORF">SBP02_13565</name>
</gene>
<feature type="domain" description="TauD/TfdA-like" evidence="7">
    <location>
        <begin position="116"/>
        <end position="351"/>
    </location>
</feature>
<keyword evidence="9" id="KW-1185">Reference proteome</keyword>
<evidence type="ECO:0000256" key="3">
    <source>
        <dbReference type="ARBA" id="ARBA00022723"/>
    </source>
</evidence>
<dbReference type="EMBL" id="CP137892">
    <property type="protein sequence ID" value="WPC03807.1"/>
    <property type="molecule type" value="Genomic_DNA"/>
</dbReference>
<accession>A0ABZ0PRL6</accession>
<evidence type="ECO:0000313" key="9">
    <source>
        <dbReference type="Proteomes" id="UP001305928"/>
    </source>
</evidence>
<dbReference type="Proteomes" id="UP001305928">
    <property type="component" value="Chromosome"/>
</dbReference>
<keyword evidence="5" id="KW-0560">Oxidoreductase</keyword>
<comment type="cofactor">
    <cofactor evidence="1">
        <name>Fe(2+)</name>
        <dbReference type="ChEBI" id="CHEBI:29033"/>
    </cofactor>
</comment>
<reference evidence="8 9" key="1">
    <citation type="submission" date="2023-11" db="EMBL/GenBank/DDBJ databases">
        <title>Complete genome of Pseudomonas benzenivorans BA3361.</title>
        <authorList>
            <person name="Shin S.Y."/>
            <person name="Song J."/>
            <person name="Kang H."/>
        </authorList>
    </citation>
    <scope>NUCLEOTIDE SEQUENCE [LARGE SCALE GENOMIC DNA]</scope>
    <source>
        <strain evidence="8 9">HNIBRBA3361</strain>
    </source>
</reference>
<evidence type="ECO:0000256" key="2">
    <source>
        <dbReference type="ARBA" id="ARBA00008654"/>
    </source>
</evidence>
<dbReference type="InterPro" id="IPR050411">
    <property type="entry name" value="AlphaKG_dependent_hydroxylases"/>
</dbReference>
<dbReference type="RefSeq" id="WP_318642434.1">
    <property type="nucleotide sequence ID" value="NZ_CP137892.1"/>
</dbReference>
<dbReference type="Gene3D" id="3.60.130.10">
    <property type="entry name" value="Clavaminate synthase-like"/>
    <property type="match status" value="1"/>
</dbReference>
<evidence type="ECO:0000256" key="1">
    <source>
        <dbReference type="ARBA" id="ARBA00001954"/>
    </source>
</evidence>
<evidence type="ECO:0000256" key="5">
    <source>
        <dbReference type="ARBA" id="ARBA00023002"/>
    </source>
</evidence>
<protein>
    <submittedName>
        <fullName evidence="8">TauD/TfdA family dioxygenase</fullName>
    </submittedName>
</protein>
<dbReference type="Gene3D" id="3.30.2020.30">
    <property type="match status" value="1"/>
</dbReference>
<evidence type="ECO:0000259" key="7">
    <source>
        <dbReference type="Pfam" id="PF02668"/>
    </source>
</evidence>
<dbReference type="GO" id="GO:0051213">
    <property type="term" value="F:dioxygenase activity"/>
    <property type="evidence" value="ECO:0007669"/>
    <property type="project" value="UniProtKB-KW"/>
</dbReference>
<evidence type="ECO:0000256" key="6">
    <source>
        <dbReference type="ARBA" id="ARBA00023004"/>
    </source>
</evidence>
<dbReference type="InterPro" id="IPR038492">
    <property type="entry name" value="GBBH-like_N_sf"/>
</dbReference>
<dbReference type="PANTHER" id="PTHR10696:SF25">
    <property type="entry name" value="OXIDOREDUCTASE AIM17-RELATED"/>
    <property type="match status" value="1"/>
</dbReference>
<organism evidence="8 9">
    <name type="scientific">Pseudomonas benzenivorans</name>
    <dbReference type="NCBI Taxonomy" id="556533"/>
    <lineage>
        <taxon>Bacteria</taxon>
        <taxon>Pseudomonadati</taxon>
        <taxon>Pseudomonadota</taxon>
        <taxon>Gammaproteobacteria</taxon>
        <taxon>Pseudomonadales</taxon>
        <taxon>Pseudomonadaceae</taxon>
        <taxon>Pseudomonas</taxon>
    </lineage>
</organism>
<keyword evidence="6" id="KW-0408">Iron</keyword>